<dbReference type="AlphaFoldDB" id="F0WFN7"/>
<organism evidence="1">
    <name type="scientific">Albugo laibachii Nc14</name>
    <dbReference type="NCBI Taxonomy" id="890382"/>
    <lineage>
        <taxon>Eukaryota</taxon>
        <taxon>Sar</taxon>
        <taxon>Stramenopiles</taxon>
        <taxon>Oomycota</taxon>
        <taxon>Peronosporomycetes</taxon>
        <taxon>Albuginales</taxon>
        <taxon>Albuginaceae</taxon>
        <taxon>Albugo</taxon>
    </lineage>
</organism>
<reference evidence="1" key="2">
    <citation type="submission" date="2011-02" db="EMBL/GenBank/DDBJ databases">
        <authorList>
            <person name="MacLean D."/>
        </authorList>
    </citation>
    <scope>NUCLEOTIDE SEQUENCE</scope>
</reference>
<dbReference type="HOGENOM" id="CLU_1417492_0_0_1"/>
<dbReference type="EMBL" id="FR824129">
    <property type="protein sequence ID" value="CCA20019.1"/>
    <property type="molecule type" value="Genomic_DNA"/>
</dbReference>
<reference evidence="1" key="1">
    <citation type="journal article" date="2011" name="PLoS Biol.">
        <title>Gene gain and loss during evolution of obligate parasitism in the white rust pathogen of Arabidopsis thaliana.</title>
        <authorList>
            <person name="Kemen E."/>
            <person name="Gardiner A."/>
            <person name="Schultz-Larsen T."/>
            <person name="Kemen A.C."/>
            <person name="Balmuth A.L."/>
            <person name="Robert-Seilaniantz A."/>
            <person name="Bailey K."/>
            <person name="Holub E."/>
            <person name="Studholme D.J."/>
            <person name="Maclean D."/>
            <person name="Jones J.D."/>
        </authorList>
    </citation>
    <scope>NUCLEOTIDE SEQUENCE</scope>
</reference>
<name>F0WFN7_9STRA</name>
<sequence>MRYEHFYEGFKPSNSQMWRGTMSLWRSIWRLVVLMMTHRVFTMLSEPDEAIQARFRTTVGKRTQKGGRKLFFRTSTIRYEVNDHKAIYALALLLQETDVMGCGVVLLLGMVNVAESSNISITAATREVAPRRLQSVVPGSLMHDALQLYVAAIKPGQQYMRRCAIVQYHEPLATLDAYYLRNCDYQLMETRL</sequence>
<proteinExistence type="predicted"/>
<gene>
    <name evidence="1" type="primary">AlNc14C84G5421</name>
    <name evidence="1" type="ORF">ALNC14_061620</name>
</gene>
<protein>
    <submittedName>
        <fullName evidence="1">AlNc14C84G5421 protein</fullName>
    </submittedName>
</protein>
<evidence type="ECO:0000313" key="1">
    <source>
        <dbReference type="EMBL" id="CCA20019.1"/>
    </source>
</evidence>
<accession>F0WFN7</accession>